<reference evidence="2 3" key="1">
    <citation type="submission" date="2020-09" db="EMBL/GenBank/DDBJ databases">
        <title>novel species in genus Nocardioides.</title>
        <authorList>
            <person name="Zhang G."/>
        </authorList>
    </citation>
    <scope>NUCLEOTIDE SEQUENCE [LARGE SCALE GENOMIC DNA]</scope>
    <source>
        <strain evidence="2 3">19197</strain>
    </source>
</reference>
<dbReference type="InterPro" id="IPR016181">
    <property type="entry name" value="Acyl_CoA_acyltransferase"/>
</dbReference>
<dbReference type="PROSITE" id="PS51186">
    <property type="entry name" value="GNAT"/>
    <property type="match status" value="1"/>
</dbReference>
<dbReference type="EMBL" id="JACXYY010000006">
    <property type="protein sequence ID" value="MBD3915829.1"/>
    <property type="molecule type" value="Genomic_DNA"/>
</dbReference>
<dbReference type="SUPFAM" id="SSF55729">
    <property type="entry name" value="Acyl-CoA N-acyltransferases (Nat)"/>
    <property type="match status" value="1"/>
</dbReference>
<keyword evidence="3" id="KW-1185">Reference proteome</keyword>
<dbReference type="Gene3D" id="3.40.630.30">
    <property type="match status" value="1"/>
</dbReference>
<evidence type="ECO:0000313" key="3">
    <source>
        <dbReference type="Proteomes" id="UP000649289"/>
    </source>
</evidence>
<dbReference type="PANTHER" id="PTHR42791:SF1">
    <property type="entry name" value="N-ACETYLTRANSFERASE DOMAIN-CONTAINING PROTEIN"/>
    <property type="match status" value="1"/>
</dbReference>
<gene>
    <name evidence="2" type="ORF">IEZ25_14480</name>
</gene>
<dbReference type="InterPro" id="IPR052523">
    <property type="entry name" value="Trichothecene_AcTrans"/>
</dbReference>
<dbReference type="InterPro" id="IPR000182">
    <property type="entry name" value="GNAT_dom"/>
</dbReference>
<organism evidence="2 3">
    <name type="scientific">Nocardioides hwasunensis</name>
    <dbReference type="NCBI Taxonomy" id="397258"/>
    <lineage>
        <taxon>Bacteria</taxon>
        <taxon>Bacillati</taxon>
        <taxon>Actinomycetota</taxon>
        <taxon>Actinomycetes</taxon>
        <taxon>Propionibacteriales</taxon>
        <taxon>Nocardioidaceae</taxon>
        <taxon>Nocardioides</taxon>
    </lineage>
</organism>
<proteinExistence type="predicted"/>
<dbReference type="RefSeq" id="WP_191200177.1">
    <property type="nucleotide sequence ID" value="NZ_BAAAPA010000006.1"/>
</dbReference>
<dbReference type="PANTHER" id="PTHR42791">
    <property type="entry name" value="GNAT FAMILY ACETYLTRANSFERASE"/>
    <property type="match status" value="1"/>
</dbReference>
<dbReference type="Proteomes" id="UP000649289">
    <property type="component" value="Unassembled WGS sequence"/>
</dbReference>
<evidence type="ECO:0000313" key="2">
    <source>
        <dbReference type="EMBL" id="MBD3915829.1"/>
    </source>
</evidence>
<comment type="caution">
    <text evidence="2">The sequence shown here is derived from an EMBL/GenBank/DDBJ whole genome shotgun (WGS) entry which is preliminary data.</text>
</comment>
<feature type="domain" description="N-acetyltransferase" evidence="1">
    <location>
        <begin position="12"/>
        <end position="202"/>
    </location>
</feature>
<dbReference type="Pfam" id="PF13508">
    <property type="entry name" value="Acetyltransf_7"/>
    <property type="match status" value="1"/>
</dbReference>
<accession>A0ABR8MNY7</accession>
<protein>
    <submittedName>
        <fullName evidence="2">GNAT family N-acetyltransferase</fullName>
    </submittedName>
</protein>
<evidence type="ECO:0000259" key="1">
    <source>
        <dbReference type="PROSITE" id="PS51186"/>
    </source>
</evidence>
<name>A0ABR8MNY7_9ACTN</name>
<sequence>MTSSDTSVPLPVHVRRAGTGELPRLGEVLRDAFADHPWTRWTIPDDDHIGRLAALQAIYLDHATRHGGRIWVSDELDAVAVFVPADLADPSPEQTERILAAHGDRVARLAAHEERMAGRRPAAEWTLATMGVLPAAQGSGRGSALLRAGLADLAGSTVMLETSQPSNVRLYERHGFVIVERLDGVVDGDGAGPPVWVMVARPAG</sequence>